<dbReference type="Pfam" id="PF25150">
    <property type="entry name" value="TPR_Trm732"/>
    <property type="match status" value="1"/>
</dbReference>
<proteinExistence type="inferred from homology"/>
<dbReference type="GO" id="GO:0005829">
    <property type="term" value="C:cytosol"/>
    <property type="evidence" value="ECO:0007669"/>
    <property type="project" value="TreeGrafter"/>
</dbReference>
<dbReference type="OMA" id="LIMDPFD"/>
<dbReference type="Pfam" id="PF10350">
    <property type="entry name" value="DUF2428"/>
    <property type="match status" value="1"/>
</dbReference>
<reference evidence="7 8" key="1">
    <citation type="submission" date="2016-07" db="EMBL/GenBank/DDBJ databases">
        <title>Pervasive Adenine N6-methylation of Active Genes in Fungi.</title>
        <authorList>
            <consortium name="DOE Joint Genome Institute"/>
            <person name="Mondo S.J."/>
            <person name="Dannebaum R.O."/>
            <person name="Kuo R.C."/>
            <person name="Labutti K."/>
            <person name="Haridas S."/>
            <person name="Kuo A."/>
            <person name="Salamov A."/>
            <person name="Ahrendt S.R."/>
            <person name="Lipzen A."/>
            <person name="Sullivan W."/>
            <person name="Andreopoulos W.B."/>
            <person name="Clum A."/>
            <person name="Lindquist E."/>
            <person name="Daum C."/>
            <person name="Ramamoorthy G.K."/>
            <person name="Gryganskyi A."/>
            <person name="Culley D."/>
            <person name="Magnuson J.K."/>
            <person name="James T.Y."/>
            <person name="O'Malley M.A."/>
            <person name="Stajich J.E."/>
            <person name="Spatafora J.W."/>
            <person name="Visel A."/>
            <person name="Grigoriev I.V."/>
        </authorList>
    </citation>
    <scope>NUCLEOTIDE SEQUENCE [LARGE SCALE GENOMIC DNA]</scope>
    <source>
        <strain evidence="7 8">12-1054</strain>
    </source>
</reference>
<name>A0A1Y2FVG7_PROLT</name>
<evidence type="ECO:0000259" key="5">
    <source>
        <dbReference type="Pfam" id="PF25150"/>
    </source>
</evidence>
<dbReference type="EMBL" id="MCFI01000001">
    <property type="protein sequence ID" value="ORY87978.1"/>
    <property type="molecule type" value="Genomic_DNA"/>
</dbReference>
<dbReference type="PANTHER" id="PTHR14387:SF0">
    <property type="entry name" value="DUF2428 DOMAIN-CONTAINING PROTEIN"/>
    <property type="match status" value="1"/>
</dbReference>
<dbReference type="Pfam" id="PF26523">
    <property type="entry name" value="Trm732_C"/>
    <property type="match status" value="1"/>
</dbReference>
<evidence type="ECO:0000259" key="6">
    <source>
        <dbReference type="Pfam" id="PF25151"/>
    </source>
</evidence>
<dbReference type="STRING" id="56484.A0A1Y2FVG7"/>
<keyword evidence="2" id="KW-0819">tRNA processing</keyword>
<protein>
    <submittedName>
        <fullName evidence="7">Putative death-receptor fusion protein-domain-containing protein</fullName>
    </submittedName>
</protein>
<dbReference type="InterPro" id="IPR019442">
    <property type="entry name" value="THADA/TRM732_DUF2428"/>
</dbReference>
<keyword evidence="7" id="KW-0675">Receptor</keyword>
<dbReference type="OrthoDB" id="73997at2759"/>
<dbReference type="InterPro" id="IPR016024">
    <property type="entry name" value="ARM-type_fold"/>
</dbReference>
<evidence type="ECO:0000313" key="7">
    <source>
        <dbReference type="EMBL" id="ORY87978.1"/>
    </source>
</evidence>
<feature type="repeat" description="HEAT" evidence="3">
    <location>
        <begin position="1323"/>
        <end position="1360"/>
    </location>
</feature>
<sequence>MALKQSLGKGSQEELLALQDGQSLLSSLLRRIMKYTATDDYHVSVQIAFMDLLATWLSKATKLAKLDETCKPELRQTMKDFWRPIFDLFFRRTTISSATVSVGKDVLLKALQLQSALYELGSVQERLEYLVQSILEMSSSDKAVYLALEVIQKQASLTIITQLQPGFVAERLPHMNDDTLSTSLGRLIGHILRSQLPNAASDDTQIAWVASWQRPLVEALRNEDDLVVRNIYQYILPAVFRGLLPAFKHFLVLLNEPDHQNLSNQRLMIASLRMAKNEHLIPEADAATLSLLGLEEKIIQKNITHADVSLRVATLGLVVEHPKPTTFYTNETLDILEKYLPGFFLETDSFYRKEVLDSWRMLLGRLQASLYYTKTAIRKAKLKDQDLTPINSYIQRCKAFTTWLLDLLKHNLRPGAGFQLVTVSLQVIQIASGLGWSPAGMPAIVSKYAAFKKSMTHNTETTMALPFDVNLFDREMVRLIIDRLGDSFDDNRTLAIGLLESLPEPIEGLSSFEEVNNLLHNAKTLLLSTRGRDGDGGARVMQFVFLKFVQSQQPGNGVLSTTPTAFVEEILRGIDTDATRAQKDLLLMAQTAPLHGRLIALGYIVSLVRLGSMHRTEQQAWLGVFDELLKLCKTVWSTVKEVLCTNSPEGFLPSSVQDRIHGPYRGPETQVILSFCWRALKECSNLLQRVTAVQFQLQGASVPIKYVEATGDLFLAWMCEIRHRGAFTAAASDFVFLCERLEQSSIDHLRSLPSKWLQTNLGHLSASMHSKDITRRSGGLPMSIVSALVAEASSSTRTVLFQRAVDDLVTLASSPVDHAIEKDDTMELPQVHALNTLKYIFNESKLSSRTVSCIERIFVVAMQGFNSTIWDIRNCSLMLFNAVLHRSFRSKKPRTESLMQTFTTEAFFQAYPGLLSIVNETLADSVDKLLQAGHASVTTALYPILTLLSHLDVSESSDRWDNMSKTMQLVDACSTSEIWQIRAIAAKALPTFIERSEVAAFVVSSLNKVDIAQQNHLHGKLLQTHALFAYHLARTRDPGFLNQLYGDVTRALVSHFVTLTSDNRSAITRAHLLQIHIDFFTHNSLVDISPMIVRLKQMAVDFSFRSLFKIKSESRTPVLGQGVLDRVMTLVVMQALAEKGFKQFGDMSSGTIVKRLFEHESDDVRLTAYAAFPGTFAGTAMLRSPVVAEALTLQSVKETWSQTVITARTCLATLPISSNASVDHESSHLVQRQFERFCGDIERSGNASPLVDASLVLVGRLIQKMPKTAIDVQRYRCMLDRFSDEYMPLESRRAVVRSLESSGLLKLFMSKQNSLLQHEYASVLPIVLDSLSDDDDELREEAAALVSQLLPESSPMRPEEARSCLLRYCMELHMNSPTIHHILAVFATGLPRSLLSEAKPASSTLVRKLIEQQVNAALEPSDLLFAVERQNLWRDPVEDCRVALQALSTAGKLDASAAQLLARFSKSGLSVLDACMTKCGVDGALGWCSDADLFSLFNRVLQCTRFALSSLSVEEDRKMMIEECLYTLNHGASGKRSRVEQTRLHESLGKIIAEYA</sequence>
<dbReference type="PROSITE" id="PS50077">
    <property type="entry name" value="HEAT_REPEAT"/>
    <property type="match status" value="1"/>
</dbReference>
<feature type="domain" description="tRNA (32-2'-O)-methyltransferase regulator THADA-like TPR repeats region" evidence="5">
    <location>
        <begin position="208"/>
        <end position="493"/>
    </location>
</feature>
<dbReference type="PANTHER" id="PTHR14387">
    <property type="entry name" value="THADA/DEATH RECEPTOR INTERACTING PROTEIN"/>
    <property type="match status" value="1"/>
</dbReference>
<keyword evidence="8" id="KW-1185">Reference proteome</keyword>
<dbReference type="GeneID" id="63787459"/>
<organism evidence="7 8">
    <name type="scientific">Protomyces lactucae-debilis</name>
    <dbReference type="NCBI Taxonomy" id="2754530"/>
    <lineage>
        <taxon>Eukaryota</taxon>
        <taxon>Fungi</taxon>
        <taxon>Dikarya</taxon>
        <taxon>Ascomycota</taxon>
        <taxon>Taphrinomycotina</taxon>
        <taxon>Taphrinomycetes</taxon>
        <taxon>Taphrinales</taxon>
        <taxon>Protomycetaceae</taxon>
        <taxon>Protomyces</taxon>
    </lineage>
</organism>
<comment type="caution">
    <text evidence="7">The sequence shown here is derived from an EMBL/GenBank/DDBJ whole genome shotgun (WGS) entry which is preliminary data.</text>
</comment>
<dbReference type="InterPro" id="IPR056842">
    <property type="entry name" value="THADA-like_TPR_C"/>
</dbReference>
<dbReference type="GO" id="GO:0030488">
    <property type="term" value="P:tRNA methylation"/>
    <property type="evidence" value="ECO:0007669"/>
    <property type="project" value="TreeGrafter"/>
</dbReference>
<dbReference type="RefSeq" id="XP_040728473.1">
    <property type="nucleotide sequence ID" value="XM_040870860.1"/>
</dbReference>
<feature type="domain" description="tRNA (32-2'-O)-methyltransferase regulator THADA-like C-terminal TPR repeats region" evidence="6">
    <location>
        <begin position="873"/>
        <end position="1027"/>
    </location>
</feature>
<evidence type="ECO:0000313" key="8">
    <source>
        <dbReference type="Proteomes" id="UP000193685"/>
    </source>
</evidence>
<feature type="domain" description="DUF2428" evidence="4">
    <location>
        <begin position="624"/>
        <end position="870"/>
    </location>
</feature>
<dbReference type="InterPro" id="IPR056843">
    <property type="entry name" value="THADA-like_TPR"/>
</dbReference>
<comment type="similarity">
    <text evidence="1">Belongs to the THADA family.</text>
</comment>
<evidence type="ECO:0000256" key="3">
    <source>
        <dbReference type="PROSITE-ProRule" id="PRU00103"/>
    </source>
</evidence>
<evidence type="ECO:0000256" key="1">
    <source>
        <dbReference type="ARBA" id="ARBA00010409"/>
    </source>
</evidence>
<gene>
    <name evidence="7" type="ORF">BCR37DRAFT_390478</name>
</gene>
<dbReference type="InterPro" id="IPR021133">
    <property type="entry name" value="HEAT_type_2"/>
</dbReference>
<accession>A0A1Y2FVG7</accession>
<dbReference type="Proteomes" id="UP000193685">
    <property type="component" value="Unassembled WGS sequence"/>
</dbReference>
<dbReference type="InterPro" id="IPR051954">
    <property type="entry name" value="tRNA_methyltransferase_THADA"/>
</dbReference>
<dbReference type="SUPFAM" id="SSF48371">
    <property type="entry name" value="ARM repeat"/>
    <property type="match status" value="1"/>
</dbReference>
<dbReference type="Pfam" id="PF25151">
    <property type="entry name" value="TPR_Trm732_C"/>
    <property type="match status" value="1"/>
</dbReference>
<evidence type="ECO:0000259" key="4">
    <source>
        <dbReference type="Pfam" id="PF10350"/>
    </source>
</evidence>
<evidence type="ECO:0000256" key="2">
    <source>
        <dbReference type="ARBA" id="ARBA00022694"/>
    </source>
</evidence>